<dbReference type="InParanoid" id="A0A1E7FBN5"/>
<dbReference type="OrthoDB" id="10609422at2759"/>
<proteinExistence type="predicted"/>
<evidence type="ECO:0000256" key="1">
    <source>
        <dbReference type="SAM" id="MobiDB-lite"/>
    </source>
</evidence>
<sequence length="407" mass="43873">MVSPLSSRFYAGTSTSSTSSTTSTKIVDCPSRGNASISEDNLNRSGTKRTFAGIMKTSSPLNAHNNDCSESGYSADRDTVSNVHHNSPPVGSINCLHSNSIFSMTGNNFKCPKRRKLHERQFAATNAKVDLARAGIPFKQKQQNDMETEAETSTNNVLGNNVDIINLNKNHVQLVHSGDYVTDSHLQSSSSSPSSNFIGLFSSDYTGMINAVKEFHPLNYGIRSRHDININSSSKIISSWSSPSTSSDVSDPDTESDSGSATGSSVNDQVISFSPLLEDCLDSSQIEAANKNKTTTRAATRTTIEPRNMLSILSNAITMSEILQLSSTARGRAGDQKLYLTSSNEGASQEPMKCTVRVSPVLAQKTEMKEATTIGYFAIEFVSESNHNQFSSLFGSNKMNAPMGVVA</sequence>
<feature type="region of interest" description="Disordered" evidence="1">
    <location>
        <begin position="1"/>
        <end position="44"/>
    </location>
</feature>
<feature type="compositionally biased region" description="Low complexity" evidence="1">
    <location>
        <begin position="13"/>
        <end position="24"/>
    </location>
</feature>
<evidence type="ECO:0000313" key="3">
    <source>
        <dbReference type="Proteomes" id="UP000095751"/>
    </source>
</evidence>
<feature type="region of interest" description="Disordered" evidence="1">
    <location>
        <begin position="237"/>
        <end position="266"/>
    </location>
</feature>
<protein>
    <submittedName>
        <fullName evidence="2">Uncharacterized protein</fullName>
    </submittedName>
</protein>
<dbReference type="Proteomes" id="UP000095751">
    <property type="component" value="Unassembled WGS sequence"/>
</dbReference>
<dbReference type="KEGG" id="fcy:FRACYDRAFT_240261"/>
<feature type="compositionally biased region" description="Low complexity" evidence="1">
    <location>
        <begin position="237"/>
        <end position="249"/>
    </location>
</feature>
<reference evidence="2 3" key="1">
    <citation type="submission" date="2016-09" db="EMBL/GenBank/DDBJ databases">
        <title>Extensive genetic diversity and differential bi-allelic expression allows diatom success in the polar Southern Ocean.</title>
        <authorList>
            <consortium name="DOE Joint Genome Institute"/>
            <person name="Mock T."/>
            <person name="Otillar R.P."/>
            <person name="Strauss J."/>
            <person name="Dupont C."/>
            <person name="Frickenhaus S."/>
            <person name="Maumus F."/>
            <person name="Mcmullan M."/>
            <person name="Sanges R."/>
            <person name="Schmutz J."/>
            <person name="Toseland A."/>
            <person name="Valas R."/>
            <person name="Veluchamy A."/>
            <person name="Ward B.J."/>
            <person name="Allen A."/>
            <person name="Barry K."/>
            <person name="Falciatore A."/>
            <person name="Ferrante M."/>
            <person name="Fortunato A.E."/>
            <person name="Gloeckner G."/>
            <person name="Gruber A."/>
            <person name="Hipkin R."/>
            <person name="Janech M."/>
            <person name="Kroth P."/>
            <person name="Leese F."/>
            <person name="Lindquist E."/>
            <person name="Lyon B.R."/>
            <person name="Martin J."/>
            <person name="Mayer C."/>
            <person name="Parker M."/>
            <person name="Quesneville H."/>
            <person name="Raymond J."/>
            <person name="Uhlig C."/>
            <person name="Valentin K.U."/>
            <person name="Worden A.Z."/>
            <person name="Armbrust E.V."/>
            <person name="Bowler C."/>
            <person name="Green B."/>
            <person name="Moulton V."/>
            <person name="Van Oosterhout C."/>
            <person name="Grigoriev I."/>
        </authorList>
    </citation>
    <scope>NUCLEOTIDE SEQUENCE [LARGE SCALE GENOMIC DNA]</scope>
    <source>
        <strain evidence="2 3">CCMP1102</strain>
    </source>
</reference>
<dbReference type="AlphaFoldDB" id="A0A1E7FBN5"/>
<feature type="compositionally biased region" description="Polar residues" evidence="1">
    <location>
        <begin position="33"/>
        <end position="44"/>
    </location>
</feature>
<evidence type="ECO:0000313" key="2">
    <source>
        <dbReference type="EMBL" id="OEU15569.1"/>
    </source>
</evidence>
<accession>A0A1E7FBN5</accession>
<dbReference type="EMBL" id="KV784359">
    <property type="protein sequence ID" value="OEU15569.1"/>
    <property type="molecule type" value="Genomic_DNA"/>
</dbReference>
<keyword evidence="3" id="KW-1185">Reference proteome</keyword>
<gene>
    <name evidence="2" type="ORF">FRACYDRAFT_240261</name>
</gene>
<name>A0A1E7FBN5_9STRA</name>
<organism evidence="2 3">
    <name type="scientific">Fragilariopsis cylindrus CCMP1102</name>
    <dbReference type="NCBI Taxonomy" id="635003"/>
    <lineage>
        <taxon>Eukaryota</taxon>
        <taxon>Sar</taxon>
        <taxon>Stramenopiles</taxon>
        <taxon>Ochrophyta</taxon>
        <taxon>Bacillariophyta</taxon>
        <taxon>Bacillariophyceae</taxon>
        <taxon>Bacillariophycidae</taxon>
        <taxon>Bacillariales</taxon>
        <taxon>Bacillariaceae</taxon>
        <taxon>Fragilariopsis</taxon>
    </lineage>
</organism>